<name>A0A4Q7MJC5_9BURK</name>
<dbReference type="GO" id="GO:0016740">
    <property type="term" value="F:transferase activity"/>
    <property type="evidence" value="ECO:0007669"/>
    <property type="project" value="UniProtKB-KW"/>
</dbReference>
<dbReference type="GeneID" id="99725071"/>
<reference evidence="3 4" key="1">
    <citation type="submission" date="2019-02" db="EMBL/GenBank/DDBJ databases">
        <title>Genomic Encyclopedia of Type Strains, Phase IV (KMG-IV): sequencing the most valuable type-strain genomes for metagenomic binning, comparative biology and taxonomic classification.</title>
        <authorList>
            <person name="Goeker M."/>
        </authorList>
    </citation>
    <scope>NUCLEOTIDE SEQUENCE [LARGE SCALE GENOMIC DNA]</scope>
    <source>
        <strain evidence="3 4">DSM 16618</strain>
    </source>
</reference>
<dbReference type="InterPro" id="IPR036873">
    <property type="entry name" value="Rhodanese-like_dom_sf"/>
</dbReference>
<organism evidence="3 4">
    <name type="scientific">Kerstersia gyiorum</name>
    <dbReference type="NCBI Taxonomy" id="206506"/>
    <lineage>
        <taxon>Bacteria</taxon>
        <taxon>Pseudomonadati</taxon>
        <taxon>Pseudomonadota</taxon>
        <taxon>Betaproteobacteria</taxon>
        <taxon>Burkholderiales</taxon>
        <taxon>Alcaligenaceae</taxon>
        <taxon>Kerstersia</taxon>
    </lineage>
</organism>
<gene>
    <name evidence="3" type="ORF">EV679_3011</name>
</gene>
<accession>A0A4Q7MJC5</accession>
<keyword evidence="1" id="KW-1133">Transmembrane helix</keyword>
<proteinExistence type="predicted"/>
<keyword evidence="1" id="KW-0472">Membrane</keyword>
<dbReference type="SMART" id="SM00450">
    <property type="entry name" value="RHOD"/>
    <property type="match status" value="1"/>
</dbReference>
<protein>
    <submittedName>
        <fullName evidence="3">Rhodanese-related sulfurtransferase</fullName>
    </submittedName>
</protein>
<dbReference type="SUPFAM" id="SSF52821">
    <property type="entry name" value="Rhodanese/Cell cycle control phosphatase"/>
    <property type="match status" value="1"/>
</dbReference>
<dbReference type="InterPro" id="IPR001763">
    <property type="entry name" value="Rhodanese-like_dom"/>
</dbReference>
<dbReference type="RefSeq" id="WP_238591384.1">
    <property type="nucleotide sequence ID" value="NZ_CBCSEB010000009.1"/>
</dbReference>
<sequence>MDFIYSPENLMLIAVVLLSGIMLAWPAITRSRMGTSLVPAAAVQYINHKNALVIDVRASEAFQKGHIAQARHIGADEVEQKADALPKNRPLLVVSETGRDTARVIATLKAKGHAEVANLEGGLRAWNQAGMPLASGKR</sequence>
<dbReference type="InterPro" id="IPR050229">
    <property type="entry name" value="GlpE_sulfurtransferase"/>
</dbReference>
<dbReference type="Gene3D" id="3.40.250.10">
    <property type="entry name" value="Rhodanese-like domain"/>
    <property type="match status" value="1"/>
</dbReference>
<evidence type="ECO:0000256" key="1">
    <source>
        <dbReference type="SAM" id="Phobius"/>
    </source>
</evidence>
<feature type="domain" description="Rhodanese" evidence="2">
    <location>
        <begin position="47"/>
        <end position="135"/>
    </location>
</feature>
<dbReference type="Proteomes" id="UP000292039">
    <property type="component" value="Unassembled WGS sequence"/>
</dbReference>
<dbReference type="Pfam" id="PF00581">
    <property type="entry name" value="Rhodanese"/>
    <property type="match status" value="1"/>
</dbReference>
<feature type="transmembrane region" description="Helical" evidence="1">
    <location>
        <begin position="12"/>
        <end position="28"/>
    </location>
</feature>
<evidence type="ECO:0000313" key="4">
    <source>
        <dbReference type="Proteomes" id="UP000292039"/>
    </source>
</evidence>
<dbReference type="PANTHER" id="PTHR43031">
    <property type="entry name" value="FAD-DEPENDENT OXIDOREDUCTASE"/>
    <property type="match status" value="1"/>
</dbReference>
<keyword evidence="3" id="KW-0808">Transferase</keyword>
<keyword evidence="1" id="KW-0812">Transmembrane</keyword>
<dbReference type="CDD" id="cd00158">
    <property type="entry name" value="RHOD"/>
    <property type="match status" value="1"/>
</dbReference>
<dbReference type="PANTHER" id="PTHR43031:SF18">
    <property type="entry name" value="RHODANESE-RELATED SULFURTRANSFERASES"/>
    <property type="match status" value="1"/>
</dbReference>
<dbReference type="PROSITE" id="PS50206">
    <property type="entry name" value="RHODANESE_3"/>
    <property type="match status" value="1"/>
</dbReference>
<comment type="caution">
    <text evidence="3">The sequence shown here is derived from an EMBL/GenBank/DDBJ whole genome shotgun (WGS) entry which is preliminary data.</text>
</comment>
<dbReference type="AlphaFoldDB" id="A0A4Q7MJC5"/>
<evidence type="ECO:0000313" key="3">
    <source>
        <dbReference type="EMBL" id="RZS66852.1"/>
    </source>
</evidence>
<dbReference type="EMBL" id="SGWZ01000005">
    <property type="protein sequence ID" value="RZS66852.1"/>
    <property type="molecule type" value="Genomic_DNA"/>
</dbReference>
<evidence type="ECO:0000259" key="2">
    <source>
        <dbReference type="PROSITE" id="PS50206"/>
    </source>
</evidence>